<evidence type="ECO:0000313" key="2">
    <source>
        <dbReference type="Proteomes" id="UP000230447"/>
    </source>
</evidence>
<reference evidence="1 2" key="1">
    <citation type="submission" date="2017-09" db="EMBL/GenBank/DDBJ databases">
        <title>Depth-based differentiation of microbial function through sediment-hosted aquifers and enrichment of novel symbionts in the deep terrestrial subsurface.</title>
        <authorList>
            <person name="Probst A.J."/>
            <person name="Ladd B."/>
            <person name="Jarett J.K."/>
            <person name="Geller-Mcgrath D.E."/>
            <person name="Sieber C.M."/>
            <person name="Emerson J.B."/>
            <person name="Anantharaman K."/>
            <person name="Thomas B.C."/>
            <person name="Malmstrom R."/>
            <person name="Stieglmeier M."/>
            <person name="Klingl A."/>
            <person name="Woyke T."/>
            <person name="Ryan C.M."/>
            <person name="Banfield J.F."/>
        </authorList>
    </citation>
    <scope>NUCLEOTIDE SEQUENCE [LARGE SCALE GENOMIC DNA]</scope>
    <source>
        <strain evidence="1">CG23_combo_of_CG06-09_8_20_14_all_37_87_8</strain>
    </source>
</reference>
<organism evidence="1 2">
    <name type="scientific">bacterium (Candidatus Gribaldobacteria) CG23_combo_of_CG06-09_8_20_14_all_37_87_8</name>
    <dbReference type="NCBI Taxonomy" id="2014278"/>
    <lineage>
        <taxon>Bacteria</taxon>
        <taxon>Candidatus Gribaldobacteria</taxon>
    </lineage>
</organism>
<protein>
    <recommendedName>
        <fullName evidence="3">CYTH domain-containing protein</fullName>
    </recommendedName>
</protein>
<dbReference type="Gene3D" id="2.40.320.10">
    <property type="entry name" value="Hypothetical Protein Pfu-838710-001"/>
    <property type="match status" value="1"/>
</dbReference>
<sequence length="70" mass="8252">MEKEFNLALKYSCKDFARVRRTLCEIGAEKIIVKRQKDYFFNLPKNKDLKIPLCLKLRVEGKKETTSASR</sequence>
<dbReference type="AlphaFoldDB" id="A0A2G9ZHB4"/>
<dbReference type="SUPFAM" id="SSF55154">
    <property type="entry name" value="CYTH-like phosphatases"/>
    <property type="match status" value="1"/>
</dbReference>
<comment type="caution">
    <text evidence="1">The sequence shown here is derived from an EMBL/GenBank/DDBJ whole genome shotgun (WGS) entry which is preliminary data.</text>
</comment>
<proteinExistence type="predicted"/>
<evidence type="ECO:0008006" key="3">
    <source>
        <dbReference type="Google" id="ProtNLM"/>
    </source>
</evidence>
<accession>A0A2G9ZHB4</accession>
<evidence type="ECO:0000313" key="1">
    <source>
        <dbReference type="EMBL" id="PIP31970.1"/>
    </source>
</evidence>
<gene>
    <name evidence="1" type="ORF">COX24_00655</name>
</gene>
<dbReference type="EMBL" id="PCSB01000014">
    <property type="protein sequence ID" value="PIP31970.1"/>
    <property type="molecule type" value="Genomic_DNA"/>
</dbReference>
<dbReference type="InterPro" id="IPR033469">
    <property type="entry name" value="CYTH-like_dom_sf"/>
</dbReference>
<dbReference type="Proteomes" id="UP000230447">
    <property type="component" value="Unassembled WGS sequence"/>
</dbReference>
<name>A0A2G9ZHB4_9BACT</name>